<sequence>MVKFFFRFLLLISILTIGGRLQAQVNFYNMNKWQDSLLMLGKDMYRLKGEAERLEKNFTFVKSLVSALKEKHSYMYNFEKLNMISVVKAPDDRFRIFSWNIPLNDGSYLYYGAIQTKTKDGKLDLVPLLDKTFWVENPDSDILKPDHWYGAQYYDIVSMGDAYVLLGWKGHEPTYTQKVIEILHFENGVYSLGKKVFSDNPIWSRRIFKYTSQASMYLKYHKDKNSFIFDHIVPAAPNLVGKFAYYGPDLTYDAYVIEQGKLVLKSNIPFQNPPREEDHLNIVPGKAIPKKSSGF</sequence>
<proteinExistence type="predicted"/>
<keyword evidence="2" id="KW-1185">Reference proteome</keyword>
<organism evidence="1 2">
    <name type="scientific">Sphingobacterium psychroaquaticum</name>
    <dbReference type="NCBI Taxonomy" id="561061"/>
    <lineage>
        <taxon>Bacteria</taxon>
        <taxon>Pseudomonadati</taxon>
        <taxon>Bacteroidota</taxon>
        <taxon>Sphingobacteriia</taxon>
        <taxon>Sphingobacteriales</taxon>
        <taxon>Sphingobacteriaceae</taxon>
        <taxon>Sphingobacterium</taxon>
    </lineage>
</organism>
<reference evidence="1 2" key="1">
    <citation type="submission" date="2017-04" db="EMBL/GenBank/DDBJ databases">
        <authorList>
            <person name="Afonso C.L."/>
            <person name="Miller P.J."/>
            <person name="Scott M.A."/>
            <person name="Spackman E."/>
            <person name="Goraichik I."/>
            <person name="Dimitrov K.M."/>
            <person name="Suarez D.L."/>
            <person name="Swayne D.E."/>
        </authorList>
    </citation>
    <scope>NUCLEOTIDE SEQUENCE [LARGE SCALE GENOMIC DNA]</scope>
    <source>
        <strain evidence="1 2">DSM 22418</strain>
    </source>
</reference>
<dbReference type="STRING" id="561061.SAMN05660862_0519"/>
<dbReference type="Proteomes" id="UP000192980">
    <property type="component" value="Unassembled WGS sequence"/>
</dbReference>
<name>A0A1X7I801_9SPHI</name>
<accession>A0A1X7I801</accession>
<dbReference type="EMBL" id="FXAU01000001">
    <property type="protein sequence ID" value="SMG10216.1"/>
    <property type="molecule type" value="Genomic_DNA"/>
</dbReference>
<dbReference type="AlphaFoldDB" id="A0A1X7I801"/>
<evidence type="ECO:0000313" key="2">
    <source>
        <dbReference type="Proteomes" id="UP000192980"/>
    </source>
</evidence>
<evidence type="ECO:0000313" key="1">
    <source>
        <dbReference type="EMBL" id="SMG10216.1"/>
    </source>
</evidence>
<gene>
    <name evidence="1" type="ORF">SAMN05660862_0519</name>
</gene>
<protein>
    <submittedName>
        <fullName evidence="1">Uncharacterized protein</fullName>
    </submittedName>
</protein>